<feature type="transmembrane region" description="Helical" evidence="8">
    <location>
        <begin position="215"/>
        <end position="237"/>
    </location>
</feature>
<keyword evidence="2 8" id="KW-0812">Transmembrane</keyword>
<evidence type="ECO:0000256" key="6">
    <source>
        <dbReference type="ARBA" id="ARBA00023170"/>
    </source>
</evidence>
<comment type="subcellular location">
    <subcellularLocation>
        <location evidence="1">Membrane</location>
        <topology evidence="1">Multi-pass membrane protein</topology>
    </subcellularLocation>
</comment>
<evidence type="ECO:0000256" key="1">
    <source>
        <dbReference type="ARBA" id="ARBA00004141"/>
    </source>
</evidence>
<dbReference type="PRINTS" id="PR00237">
    <property type="entry name" value="GPCRRHODOPSN"/>
</dbReference>
<keyword evidence="11" id="KW-1185">Reference proteome</keyword>
<dbReference type="Pfam" id="PF00001">
    <property type="entry name" value="7tm_1"/>
    <property type="match status" value="1"/>
</dbReference>
<keyword evidence="4" id="KW-0297">G-protein coupled receptor</keyword>
<feature type="transmembrane region" description="Helical" evidence="8">
    <location>
        <begin position="46"/>
        <end position="69"/>
    </location>
</feature>
<dbReference type="PANTHER" id="PTHR45695">
    <property type="entry name" value="LEUCOKININ RECEPTOR-RELATED"/>
    <property type="match status" value="1"/>
</dbReference>
<evidence type="ECO:0000256" key="4">
    <source>
        <dbReference type="ARBA" id="ARBA00023040"/>
    </source>
</evidence>
<gene>
    <name evidence="10" type="ORF">HOLleu_30067</name>
</gene>
<evidence type="ECO:0000256" key="5">
    <source>
        <dbReference type="ARBA" id="ARBA00023136"/>
    </source>
</evidence>
<name>A0A9Q1BJW0_HOLLE</name>
<dbReference type="AlphaFoldDB" id="A0A9Q1BJW0"/>
<dbReference type="InterPro" id="IPR000276">
    <property type="entry name" value="GPCR_Rhodpsn"/>
</dbReference>
<accession>A0A9Q1BJW0</accession>
<evidence type="ECO:0000256" key="2">
    <source>
        <dbReference type="ARBA" id="ARBA00022692"/>
    </source>
</evidence>
<keyword evidence="7" id="KW-0807">Transducer</keyword>
<feature type="transmembrane region" description="Helical" evidence="8">
    <location>
        <begin position="160"/>
        <end position="179"/>
    </location>
</feature>
<protein>
    <submittedName>
        <fullName evidence="10">Neuromedin-B receptor</fullName>
    </submittedName>
</protein>
<feature type="transmembrane region" description="Helical" evidence="8">
    <location>
        <begin position="81"/>
        <end position="99"/>
    </location>
</feature>
<dbReference type="GO" id="GO:0005886">
    <property type="term" value="C:plasma membrane"/>
    <property type="evidence" value="ECO:0007669"/>
    <property type="project" value="TreeGrafter"/>
</dbReference>
<feature type="domain" description="G-protein coupled receptors family 1 profile" evidence="9">
    <location>
        <begin position="61"/>
        <end position="314"/>
    </location>
</feature>
<dbReference type="Gene3D" id="1.20.1070.10">
    <property type="entry name" value="Rhodopsin 7-helix transmembrane proteins"/>
    <property type="match status" value="1"/>
</dbReference>
<keyword evidence="5 8" id="KW-0472">Membrane</keyword>
<keyword evidence="6 10" id="KW-0675">Receptor</keyword>
<sequence length="380" mass="43021">MAHTEQNYFLHPTEIEAFNNISTEVTGAKDCLAKELLTAEKHSSTAVLIISIIVSIVGIAGNGSLVYLFCREKNLRDVNNAFITNLAIGDFFFITVFTPAKIFQHFFFFFPFGKIFCYIQIFAHYCTQDVSMFSLVALSFIRFRVVVFPMHIQTNHHRKLLIRVTCVAIWTVALVSSVLPASRCAEIKVCSFIKVHLVEGFNDTTMELFFTLRFFLVYLIPLVMITFLYSAMAMILWRSSKILQGSVSTNSHSSGRRRLAIVVLVLIAVFAVCWMPNYIALYIEYYTKASVPPFVSNSRFVLSCISSAVNPIILYLTSSTYRSYLRQHVCLHPFQRFGSFTKTSRKTQTTSRSVRSGLKQSAIRGEKIGAKSRDAALTVL</sequence>
<evidence type="ECO:0000313" key="10">
    <source>
        <dbReference type="EMBL" id="KAJ8027962.1"/>
    </source>
</evidence>
<reference evidence="10" key="1">
    <citation type="submission" date="2021-10" db="EMBL/GenBank/DDBJ databases">
        <title>Tropical sea cucumber genome reveals ecological adaptation and Cuvierian tubules defense mechanism.</title>
        <authorList>
            <person name="Chen T."/>
        </authorList>
    </citation>
    <scope>NUCLEOTIDE SEQUENCE</scope>
    <source>
        <strain evidence="10">Nanhai2018</strain>
        <tissue evidence="10">Muscle</tissue>
    </source>
</reference>
<feature type="transmembrane region" description="Helical" evidence="8">
    <location>
        <begin position="258"/>
        <end position="280"/>
    </location>
</feature>
<proteinExistence type="predicted"/>
<dbReference type="SUPFAM" id="SSF81321">
    <property type="entry name" value="Family A G protein-coupled receptor-like"/>
    <property type="match status" value="1"/>
</dbReference>
<evidence type="ECO:0000256" key="7">
    <source>
        <dbReference type="ARBA" id="ARBA00023224"/>
    </source>
</evidence>
<evidence type="ECO:0000259" key="9">
    <source>
        <dbReference type="PROSITE" id="PS50262"/>
    </source>
</evidence>
<dbReference type="EMBL" id="JAIZAY010000015">
    <property type="protein sequence ID" value="KAJ8027962.1"/>
    <property type="molecule type" value="Genomic_DNA"/>
</dbReference>
<dbReference type="GO" id="GO:0004930">
    <property type="term" value="F:G protein-coupled receptor activity"/>
    <property type="evidence" value="ECO:0007669"/>
    <property type="project" value="UniProtKB-KW"/>
</dbReference>
<feature type="transmembrane region" description="Helical" evidence="8">
    <location>
        <begin position="300"/>
        <end position="317"/>
    </location>
</feature>
<dbReference type="Proteomes" id="UP001152320">
    <property type="component" value="Chromosome 15"/>
</dbReference>
<dbReference type="InterPro" id="IPR017452">
    <property type="entry name" value="GPCR_Rhodpsn_7TM"/>
</dbReference>
<comment type="caution">
    <text evidence="10">The sequence shown here is derived from an EMBL/GenBank/DDBJ whole genome shotgun (WGS) entry which is preliminary data.</text>
</comment>
<evidence type="ECO:0000313" key="11">
    <source>
        <dbReference type="Proteomes" id="UP001152320"/>
    </source>
</evidence>
<evidence type="ECO:0000256" key="8">
    <source>
        <dbReference type="SAM" id="Phobius"/>
    </source>
</evidence>
<evidence type="ECO:0000256" key="3">
    <source>
        <dbReference type="ARBA" id="ARBA00022989"/>
    </source>
</evidence>
<dbReference type="OrthoDB" id="9996086at2759"/>
<keyword evidence="3 8" id="KW-1133">Transmembrane helix</keyword>
<dbReference type="PROSITE" id="PS50262">
    <property type="entry name" value="G_PROTEIN_RECEP_F1_2"/>
    <property type="match status" value="1"/>
</dbReference>
<dbReference type="PANTHER" id="PTHR45695:SF9">
    <property type="entry name" value="LEUCOKININ RECEPTOR"/>
    <property type="match status" value="1"/>
</dbReference>
<organism evidence="10 11">
    <name type="scientific">Holothuria leucospilota</name>
    <name type="common">Black long sea cucumber</name>
    <name type="synonym">Mertensiothuria leucospilota</name>
    <dbReference type="NCBI Taxonomy" id="206669"/>
    <lineage>
        <taxon>Eukaryota</taxon>
        <taxon>Metazoa</taxon>
        <taxon>Echinodermata</taxon>
        <taxon>Eleutherozoa</taxon>
        <taxon>Echinozoa</taxon>
        <taxon>Holothuroidea</taxon>
        <taxon>Aspidochirotacea</taxon>
        <taxon>Aspidochirotida</taxon>
        <taxon>Holothuriidae</taxon>
        <taxon>Holothuria</taxon>
    </lineage>
</organism>